<keyword evidence="3" id="KW-1185">Reference proteome</keyword>
<dbReference type="KEGG" id="rsb:RS694_16490"/>
<evidence type="ECO:0008006" key="4">
    <source>
        <dbReference type="Google" id="ProtNLM"/>
    </source>
</evidence>
<dbReference type="InterPro" id="IPR036737">
    <property type="entry name" value="OmpA-like_sf"/>
</dbReference>
<dbReference type="Pfam" id="PF05359">
    <property type="entry name" value="DUF748"/>
    <property type="match status" value="2"/>
</dbReference>
<dbReference type="STRING" id="1484693.RS694_16490"/>
<dbReference type="PANTHER" id="PTHR30441">
    <property type="entry name" value="DUF748 DOMAIN-CONTAINING PROTEIN"/>
    <property type="match status" value="1"/>
</dbReference>
<dbReference type="AlphaFoldDB" id="A0A1P8KD55"/>
<dbReference type="InterPro" id="IPR052894">
    <property type="entry name" value="AsmA-related"/>
</dbReference>
<reference evidence="2 3" key="1">
    <citation type="submission" date="2017-01" db="EMBL/GenBank/DDBJ databases">
        <authorList>
            <person name="Mah S.A."/>
            <person name="Swanson W.J."/>
            <person name="Moy G.W."/>
            <person name="Vacquier V.D."/>
        </authorList>
    </citation>
    <scope>NUCLEOTIDE SEQUENCE [LARGE SCALE GENOMIC DNA]</scope>
    <source>
        <strain evidence="2 3">DSM 22694</strain>
    </source>
</reference>
<organism evidence="2 3">
    <name type="scientific">Rhodoferax saidenbachensis</name>
    <dbReference type="NCBI Taxonomy" id="1484693"/>
    <lineage>
        <taxon>Bacteria</taxon>
        <taxon>Pseudomonadati</taxon>
        <taxon>Pseudomonadota</taxon>
        <taxon>Betaproteobacteria</taxon>
        <taxon>Burkholderiales</taxon>
        <taxon>Comamonadaceae</taxon>
        <taxon>Rhodoferax</taxon>
    </lineage>
</organism>
<name>A0A1P8KD55_9BURK</name>
<dbReference type="eggNOG" id="COG2982">
    <property type="taxonomic scope" value="Bacteria"/>
</dbReference>
<accession>A0A1P8KD55</accession>
<dbReference type="InterPro" id="IPR008023">
    <property type="entry name" value="DUF748"/>
</dbReference>
<sequence>MRFSPASLVIWRRRLLWALGALVLLWVITWLAVPPLVKSQIEEKGSAALGRKLTVGAIAFRPWSLELTVTDLAIATADGAGTQLGIGRIYIDAEMQSLLRLAPVLDAIHVEAPRLQLTHLGGGHYDIDDVLARLRTPNDASPSDPVKFALYNLELKDGSVDFTDQVGTTQRKHTLRSLNLALPFLSNLPSKRDIVVAPRLAFELNGSAFDSAAAGTVFTATRKGEATLQVTQLDLAPYLPYLPAGLPVQVRGAVIDAKLQLGFEQAEQAQLRLSGAIKVSGLKLADAAGGELLSVAAIQTELADVRPLEGVVKLASLEITQPQLQLARNRAGRLNLDAGTSKKSENAPKNIAGSAQPERATAQSIAFSLDKFALRQGSVRWRDDSTRPQAQMALNDLELQAQGVQWPMKDATRFDASVLAVTGGKTARLALQGEGTDQQGKAHATLNDLALAMAAPYAAQWLNVGLQGVADTELDATWQDGKVLLAVPKLTVRDFALQGGKTNKEQGKEQAAPGTRAQRAASELPRFKLLEITQAQADLQGKTVTVGKVALHNPSAMLHRDAQGRWMVEDWLKPSTAPASEPSKPKAAIPWKLALGELTLDDGTLALDDRSVGRPVRLEVSKLHVQMKSITLDGKKPAPLTVSARIKAGRTEPGSLRYKGTVMWDPVAAQGTLDVRDLPAHAVMPYLADRLNIEVLRADTSFRGQIQYAARPAGPEVLVRGDATLEDFRANSVAAAQSGSSELSVAEELLSWKSLNVPGIDLAITPGAATRVQVREAALTDFYARLLVNPQGRLNLQDLVKTEPAAPTNLAVASAASAPVPAVSAASASGPAPIVKMGPISLVNGKVYFSDRFIQPNYSADLSELTGRLSQFSSQTTDGAVQLADLDIRGRAEGTAALEITGKVNPLAKPLALDIKGRVRDLELPPLSPYAIKYAGYGITRGKLSVDVQYTVLPNGQLTASNQIVLNQLSFGDKVEGAPNSLPVKLAVALLADRNGVIDLNLPISGSLNDPQFSIGPVIWKVITNLVVKAITSPFSLLANALGGGGGESLSSVEFAAGSSVLTPAAQQGLDKVVQALLDRPTLQMTVQGTASLEAERDALKRERLKTLVLAEKRRRAVVTGQDASAVKTVSDAEYPVLLKEVYRRADITKPRNLVGLTKDLPAPEMEALLLASISVNEDAMRELALQRGVAVKDYLASRELPAERLFLGAAKTVAPAADWKPRAELQLTNR</sequence>
<dbReference type="Proteomes" id="UP000186110">
    <property type="component" value="Chromosome"/>
</dbReference>
<gene>
    <name evidence="2" type="ORF">RS694_16490</name>
</gene>
<dbReference type="GO" id="GO:0005886">
    <property type="term" value="C:plasma membrane"/>
    <property type="evidence" value="ECO:0007669"/>
    <property type="project" value="TreeGrafter"/>
</dbReference>
<evidence type="ECO:0000313" key="2">
    <source>
        <dbReference type="EMBL" id="APW43973.1"/>
    </source>
</evidence>
<dbReference type="PANTHER" id="PTHR30441:SF8">
    <property type="entry name" value="DUF748 DOMAIN-CONTAINING PROTEIN"/>
    <property type="match status" value="1"/>
</dbReference>
<protein>
    <recommendedName>
        <fullName evidence="4">DUF748 domain-containing protein</fullName>
    </recommendedName>
</protein>
<evidence type="ECO:0000256" key="1">
    <source>
        <dbReference type="SAM" id="MobiDB-lite"/>
    </source>
</evidence>
<dbReference type="GO" id="GO:0090313">
    <property type="term" value="P:regulation of protein targeting to membrane"/>
    <property type="evidence" value="ECO:0007669"/>
    <property type="project" value="TreeGrafter"/>
</dbReference>
<dbReference type="EMBL" id="CP019239">
    <property type="protein sequence ID" value="APW43973.1"/>
    <property type="molecule type" value="Genomic_DNA"/>
</dbReference>
<evidence type="ECO:0000313" key="3">
    <source>
        <dbReference type="Proteomes" id="UP000186110"/>
    </source>
</evidence>
<dbReference type="Gene3D" id="3.30.1330.60">
    <property type="entry name" value="OmpA-like domain"/>
    <property type="match status" value="1"/>
</dbReference>
<proteinExistence type="predicted"/>
<feature type="region of interest" description="Disordered" evidence="1">
    <location>
        <begin position="338"/>
        <end position="357"/>
    </location>
</feature>